<accession>A0A9D4B371</accession>
<name>A0A9D4B371_9SAUR</name>
<feature type="non-terminal residue" evidence="2">
    <location>
        <position position="1"/>
    </location>
</feature>
<dbReference type="Proteomes" id="UP000827986">
    <property type="component" value="Unassembled WGS sequence"/>
</dbReference>
<dbReference type="AlphaFoldDB" id="A0A9D4B371"/>
<evidence type="ECO:0000313" key="3">
    <source>
        <dbReference type="Proteomes" id="UP000827986"/>
    </source>
</evidence>
<organism evidence="2 3">
    <name type="scientific">Mauremys mutica</name>
    <name type="common">yellowpond turtle</name>
    <dbReference type="NCBI Taxonomy" id="74926"/>
    <lineage>
        <taxon>Eukaryota</taxon>
        <taxon>Metazoa</taxon>
        <taxon>Chordata</taxon>
        <taxon>Craniata</taxon>
        <taxon>Vertebrata</taxon>
        <taxon>Euteleostomi</taxon>
        <taxon>Archelosauria</taxon>
        <taxon>Testudinata</taxon>
        <taxon>Testudines</taxon>
        <taxon>Cryptodira</taxon>
        <taxon>Durocryptodira</taxon>
        <taxon>Testudinoidea</taxon>
        <taxon>Geoemydidae</taxon>
        <taxon>Geoemydinae</taxon>
        <taxon>Mauremys</taxon>
    </lineage>
</organism>
<gene>
    <name evidence="2" type="ORF">KIL84_005898</name>
</gene>
<feature type="compositionally biased region" description="Basic and acidic residues" evidence="1">
    <location>
        <begin position="7"/>
        <end position="24"/>
    </location>
</feature>
<feature type="region of interest" description="Disordered" evidence="1">
    <location>
        <begin position="1"/>
        <end position="26"/>
    </location>
</feature>
<keyword evidence="3" id="KW-1185">Reference proteome</keyword>
<protein>
    <submittedName>
        <fullName evidence="2">Uncharacterized protein</fullName>
    </submittedName>
</protein>
<evidence type="ECO:0000313" key="2">
    <source>
        <dbReference type="EMBL" id="KAH1179848.1"/>
    </source>
</evidence>
<sequence>KPLKGRGGGEKKEERGKEENKEGGKGTFWKLDLRPEGLAWVIFDVLRVPPSLWMANRGSLGSVKVHLESPGEGCKPERKNLIIKEIKSSKLLKTWKSALIASECLSEKLSN</sequence>
<comment type="caution">
    <text evidence="2">The sequence shown here is derived from an EMBL/GenBank/DDBJ whole genome shotgun (WGS) entry which is preliminary data.</text>
</comment>
<reference evidence="2" key="1">
    <citation type="submission" date="2021-09" db="EMBL/GenBank/DDBJ databases">
        <title>The genome of Mauremys mutica provides insights into the evolution of semi-aquatic lifestyle.</title>
        <authorList>
            <person name="Gong S."/>
            <person name="Gao Y."/>
        </authorList>
    </citation>
    <scope>NUCLEOTIDE SEQUENCE</scope>
    <source>
        <strain evidence="2">MM-2020</strain>
        <tissue evidence="2">Muscle</tissue>
    </source>
</reference>
<dbReference type="EMBL" id="JAHDVG010000471">
    <property type="protein sequence ID" value="KAH1179848.1"/>
    <property type="molecule type" value="Genomic_DNA"/>
</dbReference>
<evidence type="ECO:0000256" key="1">
    <source>
        <dbReference type="SAM" id="MobiDB-lite"/>
    </source>
</evidence>
<proteinExistence type="predicted"/>